<proteinExistence type="predicted"/>
<dbReference type="OrthoDB" id="79377at2759"/>
<feature type="compositionally biased region" description="Acidic residues" evidence="1">
    <location>
        <begin position="215"/>
        <end position="224"/>
    </location>
</feature>
<dbReference type="EMBL" id="JH767178">
    <property type="protein sequence ID" value="EQC30099.1"/>
    <property type="molecule type" value="Genomic_DNA"/>
</dbReference>
<evidence type="ECO:0000313" key="4">
    <source>
        <dbReference type="Proteomes" id="UP000030762"/>
    </source>
</evidence>
<feature type="compositionally biased region" description="Polar residues" evidence="1">
    <location>
        <begin position="80"/>
        <end position="91"/>
    </location>
</feature>
<dbReference type="AlphaFoldDB" id="T0PX52"/>
<keyword evidence="2" id="KW-1133">Transmembrane helix</keyword>
<dbReference type="GeneID" id="19952885"/>
<dbReference type="OMA" id="GICVRQR"/>
<keyword evidence="2" id="KW-0812">Transmembrane</keyword>
<name>T0PX52_SAPDV</name>
<feature type="compositionally biased region" description="Polar residues" evidence="1">
    <location>
        <begin position="201"/>
        <end position="212"/>
    </location>
</feature>
<evidence type="ECO:0000256" key="1">
    <source>
        <dbReference type="SAM" id="MobiDB-lite"/>
    </source>
</evidence>
<dbReference type="InParanoid" id="T0PX52"/>
<gene>
    <name evidence="3" type="ORF">SDRG_12158</name>
</gene>
<organism evidence="3 4">
    <name type="scientific">Saprolegnia diclina (strain VS20)</name>
    <dbReference type="NCBI Taxonomy" id="1156394"/>
    <lineage>
        <taxon>Eukaryota</taxon>
        <taxon>Sar</taxon>
        <taxon>Stramenopiles</taxon>
        <taxon>Oomycota</taxon>
        <taxon>Saprolegniomycetes</taxon>
        <taxon>Saprolegniales</taxon>
        <taxon>Saprolegniaceae</taxon>
        <taxon>Saprolegnia</taxon>
    </lineage>
</organism>
<keyword evidence="2" id="KW-0472">Membrane</keyword>
<sequence>MTTAEYIVVGVIAVVLLLLVGICVRQRRAASAKKDRTLAASLVSSSPLFCGHSRRSLMDLGLPAPSLSLSIVGLRREASSQNDTALSSSDATEYAPPPPVESKGTPKATPTDPALRTFNDDFFVLSQRGGQNGLPLLESTRGDAPPRHISVVESVDEHQGDDEEDEADRPSALWHSFLEEGRSLSVFSGGFSDMDDDDDLNNSFLQPQSYYTESIADDEDDDDQLDLHGVMTDAVSHSTKVDL</sequence>
<dbReference type="VEuPathDB" id="FungiDB:SDRG_12158"/>
<feature type="region of interest" description="Disordered" evidence="1">
    <location>
        <begin position="195"/>
        <end position="229"/>
    </location>
</feature>
<dbReference type="Proteomes" id="UP000030762">
    <property type="component" value="Unassembled WGS sequence"/>
</dbReference>
<reference evidence="3 4" key="1">
    <citation type="submission" date="2012-04" db="EMBL/GenBank/DDBJ databases">
        <title>The Genome Sequence of Saprolegnia declina VS20.</title>
        <authorList>
            <consortium name="The Broad Institute Genome Sequencing Platform"/>
            <person name="Russ C."/>
            <person name="Nusbaum C."/>
            <person name="Tyler B."/>
            <person name="van West P."/>
            <person name="Dieguez-Uribeondo J."/>
            <person name="de Bruijn I."/>
            <person name="Tripathy S."/>
            <person name="Jiang R."/>
            <person name="Young S.K."/>
            <person name="Zeng Q."/>
            <person name="Gargeya S."/>
            <person name="Fitzgerald M."/>
            <person name="Haas B."/>
            <person name="Abouelleil A."/>
            <person name="Alvarado L."/>
            <person name="Arachchi H.M."/>
            <person name="Berlin A."/>
            <person name="Chapman S.B."/>
            <person name="Goldberg J."/>
            <person name="Griggs A."/>
            <person name="Gujja S."/>
            <person name="Hansen M."/>
            <person name="Howarth C."/>
            <person name="Imamovic A."/>
            <person name="Larimer J."/>
            <person name="McCowen C."/>
            <person name="Montmayeur A."/>
            <person name="Murphy C."/>
            <person name="Neiman D."/>
            <person name="Pearson M."/>
            <person name="Priest M."/>
            <person name="Roberts A."/>
            <person name="Saif S."/>
            <person name="Shea T."/>
            <person name="Sisk P."/>
            <person name="Sykes S."/>
            <person name="Wortman J."/>
            <person name="Nusbaum C."/>
            <person name="Birren B."/>
        </authorList>
    </citation>
    <scope>NUCLEOTIDE SEQUENCE [LARGE SCALE GENOMIC DNA]</scope>
    <source>
        <strain evidence="3 4">VS20</strain>
    </source>
</reference>
<feature type="transmembrane region" description="Helical" evidence="2">
    <location>
        <begin position="6"/>
        <end position="24"/>
    </location>
</feature>
<accession>T0PX52</accession>
<evidence type="ECO:0000256" key="2">
    <source>
        <dbReference type="SAM" id="Phobius"/>
    </source>
</evidence>
<keyword evidence="4" id="KW-1185">Reference proteome</keyword>
<protein>
    <submittedName>
        <fullName evidence="3">Uncharacterized protein</fullName>
    </submittedName>
</protein>
<evidence type="ECO:0000313" key="3">
    <source>
        <dbReference type="EMBL" id="EQC30099.1"/>
    </source>
</evidence>
<dbReference type="RefSeq" id="XP_008616442.1">
    <property type="nucleotide sequence ID" value="XM_008618220.1"/>
</dbReference>
<feature type="region of interest" description="Disordered" evidence="1">
    <location>
        <begin position="80"/>
        <end position="113"/>
    </location>
</feature>